<evidence type="ECO:0000313" key="1">
    <source>
        <dbReference type="EMBL" id="SDZ95883.1"/>
    </source>
</evidence>
<protein>
    <submittedName>
        <fullName evidence="1">Uncharacterized protein</fullName>
    </submittedName>
</protein>
<name>A0AB37ZXF6_9LACT</name>
<dbReference type="AlphaFoldDB" id="A0AB37ZXF6"/>
<comment type="caution">
    <text evidence="1">The sequence shown here is derived from an EMBL/GenBank/DDBJ whole genome shotgun (WGS) entry which is preliminary data.</text>
</comment>
<gene>
    <name evidence="1" type="ORF">SAMN04488525_101724</name>
</gene>
<evidence type="ECO:0000313" key="2">
    <source>
        <dbReference type="Proteomes" id="UP000199042"/>
    </source>
</evidence>
<organism evidence="1 2">
    <name type="scientific">Trichococcus collinsii</name>
    <dbReference type="NCBI Taxonomy" id="157076"/>
    <lineage>
        <taxon>Bacteria</taxon>
        <taxon>Bacillati</taxon>
        <taxon>Bacillota</taxon>
        <taxon>Bacilli</taxon>
        <taxon>Lactobacillales</taxon>
        <taxon>Carnobacteriaceae</taxon>
        <taxon>Trichococcus</taxon>
    </lineage>
</organism>
<accession>A0AB37ZXF6</accession>
<proteinExistence type="predicted"/>
<dbReference type="Proteomes" id="UP000199042">
    <property type="component" value="Unassembled WGS sequence"/>
</dbReference>
<dbReference type="EMBL" id="FNQH01000001">
    <property type="protein sequence ID" value="SDZ95883.1"/>
    <property type="molecule type" value="Genomic_DNA"/>
</dbReference>
<keyword evidence="2" id="KW-1185">Reference proteome</keyword>
<sequence>MEATKKAFLMMMGFPLLTLRDKFGFGKARLNRFMENMLNLYEAYENDYVDLDDLNNTILEETGVTLLEKREGKY</sequence>
<reference evidence="1 2" key="1">
    <citation type="submission" date="2016-10" db="EMBL/GenBank/DDBJ databases">
        <authorList>
            <person name="Varghese N."/>
            <person name="Submissions S."/>
        </authorList>
    </citation>
    <scope>NUCLEOTIDE SEQUENCE [LARGE SCALE GENOMIC DNA]</scope>
    <source>
        <strain evidence="1 2">DSM 14526</strain>
    </source>
</reference>
<dbReference type="RefSeq" id="WP_086986784.1">
    <property type="nucleotide sequence ID" value="NZ_FJNA01000002.1"/>
</dbReference>